<dbReference type="NCBIfam" id="NF001138">
    <property type="entry name" value="PRK00143.1"/>
    <property type="match status" value="1"/>
</dbReference>
<proteinExistence type="inferred from homology"/>
<dbReference type="Pfam" id="PF20259">
    <property type="entry name" value="tRNA_Me_trans_M"/>
    <property type="match status" value="1"/>
</dbReference>
<gene>
    <name evidence="13" type="primary">mnmA_2</name>
    <name evidence="10" type="synonym">mnmA</name>
    <name evidence="13" type="ORF">GCM10008906_35760</name>
</gene>
<comment type="similarity">
    <text evidence="10">Belongs to the MnmA/TRMU family.</text>
</comment>
<protein>
    <recommendedName>
        <fullName evidence="10">tRNA-specific 2-thiouridylase MnmA</fullName>
        <ecNumber evidence="10">2.8.1.13</ecNumber>
    </recommendedName>
</protein>
<evidence type="ECO:0000256" key="8">
    <source>
        <dbReference type="ARBA" id="ARBA00023157"/>
    </source>
</evidence>
<feature type="active site" description="Nucleophile" evidence="10">
    <location>
        <position position="98"/>
    </location>
</feature>
<keyword evidence="1 10" id="KW-0963">Cytoplasm</keyword>
<evidence type="ECO:0000256" key="4">
    <source>
        <dbReference type="ARBA" id="ARBA00022694"/>
    </source>
</evidence>
<feature type="region of interest" description="Interaction with tRNA" evidence="10">
    <location>
        <begin position="144"/>
        <end position="146"/>
    </location>
</feature>
<dbReference type="Gene3D" id="2.30.30.280">
    <property type="entry name" value="Adenine nucleotide alpha hydrolases-like domains"/>
    <property type="match status" value="1"/>
</dbReference>
<keyword evidence="3 10" id="KW-0808">Transferase</keyword>
<evidence type="ECO:0000259" key="12">
    <source>
        <dbReference type="Pfam" id="PF20259"/>
    </source>
</evidence>
<feature type="region of interest" description="Interaction with tRNA" evidence="10">
    <location>
        <begin position="300"/>
        <end position="301"/>
    </location>
</feature>
<evidence type="ECO:0000259" key="11">
    <source>
        <dbReference type="Pfam" id="PF20258"/>
    </source>
</evidence>
<keyword evidence="2 10" id="KW-0820">tRNA-binding</keyword>
<keyword evidence="14" id="KW-1185">Reference proteome</keyword>
<comment type="caution">
    <text evidence="13">The sequence shown here is derived from an EMBL/GenBank/DDBJ whole genome shotgun (WGS) entry which is preliminary data.</text>
</comment>
<comment type="caution">
    <text evidence="10">Lacks conserved residue(s) required for the propagation of feature annotation.</text>
</comment>
<feature type="domain" description="tRNA-specific 2-thiouridylase MnmA-like central" evidence="12">
    <location>
        <begin position="204"/>
        <end position="267"/>
    </location>
</feature>
<dbReference type="Pfam" id="PF03054">
    <property type="entry name" value="tRNA_Me_trans"/>
    <property type="match status" value="1"/>
</dbReference>
<dbReference type="SUPFAM" id="SSF52402">
    <property type="entry name" value="Adenine nucleotide alpha hydrolases-like"/>
    <property type="match status" value="1"/>
</dbReference>
<evidence type="ECO:0000256" key="5">
    <source>
        <dbReference type="ARBA" id="ARBA00022741"/>
    </source>
</evidence>
<feature type="binding site" evidence="10">
    <location>
        <begin position="9"/>
        <end position="16"/>
    </location>
    <ligand>
        <name>ATP</name>
        <dbReference type="ChEBI" id="CHEBI:30616"/>
    </ligand>
</feature>
<dbReference type="EMBL" id="BAAACG010000019">
    <property type="protein sequence ID" value="GAA0747133.1"/>
    <property type="molecule type" value="Genomic_DNA"/>
</dbReference>
<dbReference type="CDD" id="cd01998">
    <property type="entry name" value="MnmA_TRMU-like"/>
    <property type="match status" value="1"/>
</dbReference>
<evidence type="ECO:0000256" key="1">
    <source>
        <dbReference type="ARBA" id="ARBA00022490"/>
    </source>
</evidence>
<dbReference type="Gene3D" id="3.40.50.620">
    <property type="entry name" value="HUPs"/>
    <property type="match status" value="1"/>
</dbReference>
<dbReference type="HAMAP" id="MF_00144">
    <property type="entry name" value="tRNA_thiouridyl_MnmA"/>
    <property type="match status" value="1"/>
</dbReference>
<dbReference type="PANTHER" id="PTHR11933:SF5">
    <property type="entry name" value="MITOCHONDRIAL TRNA-SPECIFIC 2-THIOURIDYLASE 1"/>
    <property type="match status" value="1"/>
</dbReference>
<feature type="site" description="Interaction with tRNA" evidence="10">
    <location>
        <position position="123"/>
    </location>
</feature>
<dbReference type="PANTHER" id="PTHR11933">
    <property type="entry name" value="TRNA 5-METHYLAMINOMETHYL-2-THIOURIDYLATE -METHYLTRANSFERASE"/>
    <property type="match status" value="1"/>
</dbReference>
<feature type="domain" description="tRNA-specific 2-thiouridylase MnmA-like C-terminal" evidence="11">
    <location>
        <begin position="274"/>
        <end position="349"/>
    </location>
</feature>
<feature type="site" description="Interaction with tRNA" evidence="10">
    <location>
        <position position="333"/>
    </location>
</feature>
<evidence type="ECO:0000256" key="2">
    <source>
        <dbReference type="ARBA" id="ARBA00022555"/>
    </source>
</evidence>
<comment type="function">
    <text evidence="10">Catalyzes the 2-thiolation of uridine at the wobble position (U34) of tRNA, leading to the formation of s(2)U34.</text>
</comment>
<dbReference type="Pfam" id="PF20258">
    <property type="entry name" value="tRNA_Me_trans_C"/>
    <property type="match status" value="1"/>
</dbReference>
<feature type="binding site" evidence="10">
    <location>
        <position position="35"/>
    </location>
    <ligand>
        <name>ATP</name>
        <dbReference type="ChEBI" id="CHEBI:30616"/>
    </ligand>
</feature>
<evidence type="ECO:0000256" key="3">
    <source>
        <dbReference type="ARBA" id="ARBA00022679"/>
    </source>
</evidence>
<evidence type="ECO:0000256" key="7">
    <source>
        <dbReference type="ARBA" id="ARBA00022884"/>
    </source>
</evidence>
<organism evidence="13 14">
    <name type="scientific">Clostridium oceanicum</name>
    <dbReference type="NCBI Taxonomy" id="1543"/>
    <lineage>
        <taxon>Bacteria</taxon>
        <taxon>Bacillati</taxon>
        <taxon>Bacillota</taxon>
        <taxon>Clostridia</taxon>
        <taxon>Eubacteriales</taxon>
        <taxon>Clostridiaceae</taxon>
        <taxon>Clostridium</taxon>
    </lineage>
</organism>
<comment type="subcellular location">
    <subcellularLocation>
        <location evidence="10">Cytoplasm</location>
    </subcellularLocation>
</comment>
<keyword evidence="7 10" id="KW-0694">RNA-binding</keyword>
<dbReference type="InterPro" id="IPR014729">
    <property type="entry name" value="Rossmann-like_a/b/a_fold"/>
</dbReference>
<dbReference type="RefSeq" id="WP_343763943.1">
    <property type="nucleotide sequence ID" value="NZ_BAAACG010000019.1"/>
</dbReference>
<dbReference type="InterPro" id="IPR004506">
    <property type="entry name" value="MnmA-like"/>
</dbReference>
<sequence length="353" mass="40231">MVKKKVALGMSGGVDSSVAAYILKEKGYDVIGIHMSLWNDKNGDYCNPQAVADAKKVADKLEIPFHVIELKEKFKKHVVDYFIDEYLEGRTPNPCVACNKYIKYEEFFNKGKELGADYMATGHYAKIEERNGRKVIIKAEDDKKDQTYMLYNLKQYQLDRILMPCGDYKKTHIREIAEKIGLDVYNKKDSQDICFIPNNDHTSFIKENYKGKIKPGDFVDKNGNILGEHKGIINYTIGQRKGLGIALGKPAYVIDIIPFKNRVVIGDEEDIFHTNLIAKDVNFIPFEKLEKRMEIEAKIRYSSKTSKAYIEPLGDNKVKVEFQDKQRAITKGQSVVFYDGNMLVGGGVIENII</sequence>
<dbReference type="EC" id="2.8.1.13" evidence="10"/>
<dbReference type="NCBIfam" id="TIGR00420">
    <property type="entry name" value="trmU"/>
    <property type="match status" value="1"/>
</dbReference>
<dbReference type="Gene3D" id="2.40.30.10">
    <property type="entry name" value="Translation factors"/>
    <property type="match status" value="1"/>
</dbReference>
<keyword evidence="8" id="KW-1015">Disulfide bond</keyword>
<evidence type="ECO:0000256" key="6">
    <source>
        <dbReference type="ARBA" id="ARBA00022840"/>
    </source>
</evidence>
<name>A0ABN1JUV8_9CLOT</name>
<dbReference type="InterPro" id="IPR023382">
    <property type="entry name" value="MnmA-like_central_sf"/>
</dbReference>
<reference evidence="13 14" key="1">
    <citation type="journal article" date="2019" name="Int. J. Syst. Evol. Microbiol.">
        <title>The Global Catalogue of Microorganisms (GCM) 10K type strain sequencing project: providing services to taxonomists for standard genome sequencing and annotation.</title>
        <authorList>
            <consortium name="The Broad Institute Genomics Platform"/>
            <consortium name="The Broad Institute Genome Sequencing Center for Infectious Disease"/>
            <person name="Wu L."/>
            <person name="Ma J."/>
        </authorList>
    </citation>
    <scope>NUCLEOTIDE SEQUENCE [LARGE SCALE GENOMIC DNA]</scope>
    <source>
        <strain evidence="13 14">JCM 1407</strain>
    </source>
</reference>
<evidence type="ECO:0000256" key="9">
    <source>
        <dbReference type="ARBA" id="ARBA00051542"/>
    </source>
</evidence>
<feature type="binding site" evidence="10">
    <location>
        <position position="122"/>
    </location>
    <ligand>
        <name>ATP</name>
        <dbReference type="ChEBI" id="CHEBI:30616"/>
    </ligand>
</feature>
<evidence type="ECO:0000313" key="14">
    <source>
        <dbReference type="Proteomes" id="UP001501510"/>
    </source>
</evidence>
<evidence type="ECO:0000256" key="10">
    <source>
        <dbReference type="HAMAP-Rule" id="MF_00144"/>
    </source>
</evidence>
<keyword evidence="6 10" id="KW-0067">ATP-binding</keyword>
<accession>A0ABN1JUV8</accession>
<dbReference type="InterPro" id="IPR046885">
    <property type="entry name" value="MnmA-like_C"/>
</dbReference>
<comment type="catalytic activity">
    <reaction evidence="9 10">
        <text>S-sulfanyl-L-cysteinyl-[protein] + uridine(34) in tRNA + AH2 + ATP = 2-thiouridine(34) in tRNA + L-cysteinyl-[protein] + A + AMP + diphosphate + H(+)</text>
        <dbReference type="Rhea" id="RHEA:47032"/>
        <dbReference type="Rhea" id="RHEA-COMP:10131"/>
        <dbReference type="Rhea" id="RHEA-COMP:11726"/>
        <dbReference type="Rhea" id="RHEA-COMP:11727"/>
        <dbReference type="Rhea" id="RHEA-COMP:11728"/>
        <dbReference type="ChEBI" id="CHEBI:13193"/>
        <dbReference type="ChEBI" id="CHEBI:15378"/>
        <dbReference type="ChEBI" id="CHEBI:17499"/>
        <dbReference type="ChEBI" id="CHEBI:29950"/>
        <dbReference type="ChEBI" id="CHEBI:30616"/>
        <dbReference type="ChEBI" id="CHEBI:33019"/>
        <dbReference type="ChEBI" id="CHEBI:61963"/>
        <dbReference type="ChEBI" id="CHEBI:65315"/>
        <dbReference type="ChEBI" id="CHEBI:87170"/>
        <dbReference type="ChEBI" id="CHEBI:456215"/>
        <dbReference type="EC" id="2.8.1.13"/>
    </reaction>
</comment>
<keyword evidence="5 10" id="KW-0547">Nucleotide-binding</keyword>
<evidence type="ECO:0000313" key="13">
    <source>
        <dbReference type="EMBL" id="GAA0747133.1"/>
    </source>
</evidence>
<dbReference type="Proteomes" id="UP001501510">
    <property type="component" value="Unassembled WGS sequence"/>
</dbReference>
<dbReference type="InterPro" id="IPR046884">
    <property type="entry name" value="MnmA-like_central"/>
</dbReference>
<keyword evidence="4 10" id="KW-0819">tRNA processing</keyword>
<feature type="active site" description="Cysteine persulfide intermediate" evidence="10">
    <location>
        <position position="194"/>
    </location>
</feature>